<evidence type="ECO:0000313" key="1">
    <source>
        <dbReference type="EMBL" id="OBV11937.1"/>
    </source>
</evidence>
<keyword evidence="2" id="KW-1185">Reference proteome</keyword>
<organism evidence="1 2">
    <name type="scientific">Erythrobacter dokdonensis DSW-74</name>
    <dbReference type="NCBI Taxonomy" id="1300349"/>
    <lineage>
        <taxon>Bacteria</taxon>
        <taxon>Pseudomonadati</taxon>
        <taxon>Pseudomonadota</taxon>
        <taxon>Alphaproteobacteria</taxon>
        <taxon>Sphingomonadales</taxon>
        <taxon>Erythrobacteraceae</taxon>
        <taxon>Erythrobacter/Porphyrobacter group</taxon>
        <taxon>Erythrobacter</taxon>
    </lineage>
</organism>
<proteinExistence type="predicted"/>
<evidence type="ECO:0000313" key="2">
    <source>
        <dbReference type="Proteomes" id="UP000092484"/>
    </source>
</evidence>
<gene>
    <name evidence="1" type="ORF">I603_0068</name>
</gene>
<dbReference type="AlphaFoldDB" id="A0A1A7BKD0"/>
<accession>A0A1A7BKD0</accession>
<sequence length="62" mass="6355">MRHGAGERATLVFSFPKSRKVSQDGINIGLIGTWATAGLERGRAGGLSTGAIMSNLQGASVP</sequence>
<dbReference type="Proteomes" id="UP000092484">
    <property type="component" value="Unassembled WGS sequence"/>
</dbReference>
<reference evidence="1 2" key="1">
    <citation type="submission" date="2016-06" db="EMBL/GenBank/DDBJ databases">
        <title>Genome sequence of Porphyrobacter dokdonensis DSW-74.</title>
        <authorList>
            <person name="Kim J.F."/>
            <person name="Song J.Y."/>
        </authorList>
    </citation>
    <scope>NUCLEOTIDE SEQUENCE [LARGE SCALE GENOMIC DNA]</scope>
    <source>
        <strain evidence="1 2">DSW-74</strain>
    </source>
</reference>
<comment type="caution">
    <text evidence="1">The sequence shown here is derived from an EMBL/GenBank/DDBJ whole genome shotgun (WGS) entry which is preliminary data.</text>
</comment>
<dbReference type="STRING" id="1300349.I603_0068"/>
<name>A0A1A7BKD0_9SPHN</name>
<dbReference type="EMBL" id="LZYB01000001">
    <property type="protein sequence ID" value="OBV11937.1"/>
    <property type="molecule type" value="Genomic_DNA"/>
</dbReference>
<protein>
    <submittedName>
        <fullName evidence="1">Uncharacterized protein</fullName>
    </submittedName>
</protein>